<reference evidence="2 3" key="1">
    <citation type="journal article" date="2013" name="Genome Announc.">
        <title>Genome Sequence of Sporolactobacillus laevolacticus DSM442, an Efficient Polymer-Grade D-Lactate Producer from Agricultural Waste Cottonseed as a Nitrogen Source.</title>
        <authorList>
            <person name="Wang H."/>
            <person name="Wang L."/>
            <person name="Ju J."/>
            <person name="Yu B."/>
            <person name="Ma Y."/>
        </authorList>
    </citation>
    <scope>NUCLEOTIDE SEQUENCE [LARGE SCALE GENOMIC DNA]</scope>
    <source>
        <strain evidence="2 3">DSM 442</strain>
    </source>
</reference>
<organism evidence="2 3">
    <name type="scientific">Sporolactobacillus laevolacticus DSM 442</name>
    <dbReference type="NCBI Taxonomy" id="1395513"/>
    <lineage>
        <taxon>Bacteria</taxon>
        <taxon>Bacillati</taxon>
        <taxon>Bacillota</taxon>
        <taxon>Bacilli</taxon>
        <taxon>Bacillales</taxon>
        <taxon>Sporolactobacillaceae</taxon>
        <taxon>Sporolactobacillus</taxon>
    </lineage>
</organism>
<dbReference type="Proteomes" id="UP000018296">
    <property type="component" value="Unassembled WGS sequence"/>
</dbReference>
<gene>
    <name evidence="2" type="ORF">P343_07770</name>
</gene>
<accession>V6IXS4</accession>
<dbReference type="AlphaFoldDB" id="V6IXS4"/>
<sequence length="95" mass="10767">MKKNGISKANVQHRIHYQKWTPDEVVSTKKGEKRPPRPPKPHKPLVNPANGPVTSYFLSDKELTELHKKYGRPGQLIKDYGQQKAPIALRGAWCG</sequence>
<evidence type="ECO:0000256" key="1">
    <source>
        <dbReference type="SAM" id="MobiDB-lite"/>
    </source>
</evidence>
<evidence type="ECO:0000313" key="2">
    <source>
        <dbReference type="EMBL" id="EST12203.1"/>
    </source>
</evidence>
<comment type="caution">
    <text evidence="2">The sequence shown here is derived from an EMBL/GenBank/DDBJ whole genome shotgun (WGS) entry which is preliminary data.</text>
</comment>
<name>V6IXS4_9BACL</name>
<protein>
    <submittedName>
        <fullName evidence="2">Uncharacterized protein</fullName>
    </submittedName>
</protein>
<feature type="region of interest" description="Disordered" evidence="1">
    <location>
        <begin position="1"/>
        <end position="51"/>
    </location>
</feature>
<feature type="compositionally biased region" description="Basic and acidic residues" evidence="1">
    <location>
        <begin position="26"/>
        <end position="35"/>
    </location>
</feature>
<dbReference type="PATRIC" id="fig|1395513.3.peg.1577"/>
<proteinExistence type="predicted"/>
<evidence type="ECO:0000313" key="3">
    <source>
        <dbReference type="Proteomes" id="UP000018296"/>
    </source>
</evidence>
<dbReference type="STRING" id="1395513.P343_07770"/>
<dbReference type="EMBL" id="AWTC01000006">
    <property type="protein sequence ID" value="EST12203.1"/>
    <property type="molecule type" value="Genomic_DNA"/>
</dbReference>
<feature type="compositionally biased region" description="Basic residues" evidence="1">
    <location>
        <begin position="1"/>
        <end position="17"/>
    </location>
</feature>
<keyword evidence="3" id="KW-1185">Reference proteome</keyword>